<evidence type="ECO:0000313" key="1">
    <source>
        <dbReference type="EMBL" id="KAJ8115519.1"/>
    </source>
</evidence>
<reference evidence="1" key="1">
    <citation type="submission" date="2022-11" db="EMBL/GenBank/DDBJ databases">
        <title>Genome Sequence of Boeremia exigua.</title>
        <authorList>
            <person name="Buettner E."/>
        </authorList>
    </citation>
    <scope>NUCLEOTIDE SEQUENCE</scope>
    <source>
        <strain evidence="1">CU02</strain>
    </source>
</reference>
<sequence>MAVSTPFTTATPANNIILANALHMPKISRFHYLLKHSRILINSHGPYMTHPNTTVLTRARRASAKSYGPSSKCMARSLAAAQDCIGSVQVPGPAKEDLHIFKHLWDTTVELLEDILATGDLDHESFGWGIWGLCAGYMYPPSEVSYEVFEEHKHRLHEALLALPAIDSPRRRNEELVVSGEGRIELLVNANRQVHICASLVLQRFRQEGWHRIRWWHGVKVADRWISKLGLRDEGKLADVQAEGSETTAMETENKDSLAHLTFGLVNGDC</sequence>
<comment type="caution">
    <text evidence="1">The sequence shown here is derived from an EMBL/GenBank/DDBJ whole genome shotgun (WGS) entry which is preliminary data.</text>
</comment>
<gene>
    <name evidence="1" type="ORF">OPT61_g2842</name>
</gene>
<keyword evidence="2" id="KW-1185">Reference proteome</keyword>
<accession>A0ACC2IJY6</accession>
<dbReference type="Proteomes" id="UP001153331">
    <property type="component" value="Unassembled WGS sequence"/>
</dbReference>
<evidence type="ECO:0000313" key="2">
    <source>
        <dbReference type="Proteomes" id="UP001153331"/>
    </source>
</evidence>
<organism evidence="1 2">
    <name type="scientific">Boeremia exigua</name>
    <dbReference type="NCBI Taxonomy" id="749465"/>
    <lineage>
        <taxon>Eukaryota</taxon>
        <taxon>Fungi</taxon>
        <taxon>Dikarya</taxon>
        <taxon>Ascomycota</taxon>
        <taxon>Pezizomycotina</taxon>
        <taxon>Dothideomycetes</taxon>
        <taxon>Pleosporomycetidae</taxon>
        <taxon>Pleosporales</taxon>
        <taxon>Pleosporineae</taxon>
        <taxon>Didymellaceae</taxon>
        <taxon>Boeremia</taxon>
    </lineage>
</organism>
<name>A0ACC2IJY6_9PLEO</name>
<dbReference type="EMBL" id="JAPHNI010000135">
    <property type="protein sequence ID" value="KAJ8115519.1"/>
    <property type="molecule type" value="Genomic_DNA"/>
</dbReference>
<proteinExistence type="predicted"/>
<protein>
    <submittedName>
        <fullName evidence="1">Uncharacterized protein</fullName>
    </submittedName>
</protein>